<proteinExistence type="predicted"/>
<keyword evidence="3" id="KW-0238">DNA-binding</keyword>
<feature type="transmembrane region" description="Helical" evidence="1">
    <location>
        <begin position="53"/>
        <end position="73"/>
    </location>
</feature>
<dbReference type="Gene3D" id="2.40.50.1020">
    <property type="entry name" value="LytTr DNA-binding domain"/>
    <property type="match status" value="1"/>
</dbReference>
<feature type="domain" description="HTH LytTR-type" evidence="2">
    <location>
        <begin position="178"/>
        <end position="270"/>
    </location>
</feature>
<feature type="transmembrane region" description="Helical" evidence="1">
    <location>
        <begin position="85"/>
        <end position="114"/>
    </location>
</feature>
<gene>
    <name evidence="3" type="ORF">RT717_00430</name>
</gene>
<keyword evidence="1" id="KW-0812">Transmembrane</keyword>
<dbReference type="PANTHER" id="PTHR37299">
    <property type="entry name" value="TRANSCRIPTIONAL REGULATOR-RELATED"/>
    <property type="match status" value="1"/>
</dbReference>
<dbReference type="PROSITE" id="PS50930">
    <property type="entry name" value="HTH_LYTTR"/>
    <property type="match status" value="1"/>
</dbReference>
<evidence type="ECO:0000256" key="1">
    <source>
        <dbReference type="SAM" id="Phobius"/>
    </source>
</evidence>
<dbReference type="GO" id="GO:0003677">
    <property type="term" value="F:DNA binding"/>
    <property type="evidence" value="ECO:0007669"/>
    <property type="project" value="UniProtKB-KW"/>
</dbReference>
<dbReference type="PANTHER" id="PTHR37299:SF1">
    <property type="entry name" value="STAGE 0 SPORULATION PROTEIN A HOMOLOG"/>
    <property type="match status" value="1"/>
</dbReference>
<dbReference type="Pfam" id="PF04397">
    <property type="entry name" value="LytTR"/>
    <property type="match status" value="1"/>
</dbReference>
<keyword evidence="4" id="KW-1185">Reference proteome</keyword>
<dbReference type="EMBL" id="CP136051">
    <property type="protein sequence ID" value="WOK07085.1"/>
    <property type="molecule type" value="Genomic_DNA"/>
</dbReference>
<evidence type="ECO:0000313" key="4">
    <source>
        <dbReference type="Proteomes" id="UP001302349"/>
    </source>
</evidence>
<organism evidence="3 4">
    <name type="scientific">Imperialibacter roseus</name>
    <dbReference type="NCBI Taxonomy" id="1324217"/>
    <lineage>
        <taxon>Bacteria</taxon>
        <taxon>Pseudomonadati</taxon>
        <taxon>Bacteroidota</taxon>
        <taxon>Cytophagia</taxon>
        <taxon>Cytophagales</taxon>
        <taxon>Flammeovirgaceae</taxon>
        <taxon>Imperialibacter</taxon>
    </lineage>
</organism>
<dbReference type="SMART" id="SM00850">
    <property type="entry name" value="LytTR"/>
    <property type="match status" value="1"/>
</dbReference>
<protein>
    <submittedName>
        <fullName evidence="3">LytTR family DNA-binding domain-containing protein</fullName>
    </submittedName>
</protein>
<name>A0ABZ0IRU0_9BACT</name>
<dbReference type="Proteomes" id="UP001302349">
    <property type="component" value="Chromosome"/>
</dbReference>
<dbReference type="InterPro" id="IPR007492">
    <property type="entry name" value="LytTR_DNA-bd_dom"/>
</dbReference>
<feature type="transmembrane region" description="Helical" evidence="1">
    <location>
        <begin position="16"/>
        <end position="33"/>
    </location>
</feature>
<dbReference type="InterPro" id="IPR046947">
    <property type="entry name" value="LytR-like"/>
</dbReference>
<accession>A0ABZ0IRU0</accession>
<evidence type="ECO:0000313" key="3">
    <source>
        <dbReference type="EMBL" id="WOK07085.1"/>
    </source>
</evidence>
<keyword evidence="1" id="KW-1133">Transmembrane helix</keyword>
<evidence type="ECO:0000259" key="2">
    <source>
        <dbReference type="PROSITE" id="PS50930"/>
    </source>
</evidence>
<sequence length="270" mass="30788">MVSSEGDFWASQRWKIVKVAGQLMVFAVLLRLIQDYLHAYINDYHFYFSESILHKGFWFVFFPVSVLQGYVIGKFSNTFSGKLKFAFLTVLITLATLVHLVSFAFIISTAYSIFLNHSYSFINLLRYAFSEDTYLCLLIYGISTLVFSRLNAEKPKAPSAQRYLTVVMVGSGAKTTAVNVNDIFYVSSASPYVALHTATRKFLHSETLKVLGQQLNPVQFVRIHKSTIVNIKEVESYQSRLNGDYDITLKNGEVVRMSRNYSTSFKSLFK</sequence>
<dbReference type="RefSeq" id="WP_317489774.1">
    <property type="nucleotide sequence ID" value="NZ_CP136051.1"/>
</dbReference>
<reference evidence="3 4" key="1">
    <citation type="journal article" date="2023" name="Microbiol. Resour. Announc.">
        <title>Complete Genome Sequence of Imperialibacter roseus strain P4T.</title>
        <authorList>
            <person name="Tizabi D.R."/>
            <person name="Bachvaroff T."/>
            <person name="Hill R.T."/>
        </authorList>
    </citation>
    <scope>NUCLEOTIDE SEQUENCE [LARGE SCALE GENOMIC DNA]</scope>
    <source>
        <strain evidence="3 4">P4T</strain>
    </source>
</reference>
<keyword evidence="1" id="KW-0472">Membrane</keyword>